<dbReference type="EMBL" id="CP123443">
    <property type="protein sequence ID" value="WGK68856.1"/>
    <property type="molecule type" value="Genomic_DNA"/>
</dbReference>
<gene>
    <name evidence="4" type="ORF">P0082_10260</name>
</gene>
<feature type="chain" id="PRO_5046094584" evidence="2">
    <location>
        <begin position="25"/>
        <end position="334"/>
    </location>
</feature>
<dbReference type="Pfam" id="PF14240">
    <property type="entry name" value="YHYH"/>
    <property type="match status" value="1"/>
</dbReference>
<name>A0ABY8MFT3_9SPIO</name>
<evidence type="ECO:0000256" key="2">
    <source>
        <dbReference type="SAM" id="SignalP"/>
    </source>
</evidence>
<reference evidence="4 5" key="1">
    <citation type="submission" date="2023-04" db="EMBL/GenBank/DDBJ databases">
        <title>Spirochaete genome identified in red abalone sample constitutes a novel genus.</title>
        <authorList>
            <person name="Sharma S.P."/>
            <person name="Purcell C.M."/>
            <person name="Hyde J.R."/>
            <person name="Severin A.J."/>
        </authorList>
    </citation>
    <scope>NUCLEOTIDE SEQUENCE [LARGE SCALE GENOMIC DNA]</scope>
    <source>
        <strain evidence="4 5">SP-2023</strain>
    </source>
</reference>
<proteinExistence type="predicted"/>
<feature type="signal peptide" evidence="2">
    <location>
        <begin position="1"/>
        <end position="24"/>
    </location>
</feature>
<evidence type="ECO:0000313" key="4">
    <source>
        <dbReference type="EMBL" id="WGK68856.1"/>
    </source>
</evidence>
<keyword evidence="5" id="KW-1185">Reference proteome</keyword>
<dbReference type="InterPro" id="IPR025924">
    <property type="entry name" value="YHYH_dom"/>
</dbReference>
<evidence type="ECO:0000259" key="3">
    <source>
        <dbReference type="Pfam" id="PF14240"/>
    </source>
</evidence>
<organism evidence="4 5">
    <name type="scientific">Candidatus Haliotispira prima</name>
    <dbReference type="NCBI Taxonomy" id="3034016"/>
    <lineage>
        <taxon>Bacteria</taxon>
        <taxon>Pseudomonadati</taxon>
        <taxon>Spirochaetota</taxon>
        <taxon>Spirochaetia</taxon>
        <taxon>Spirochaetales</taxon>
        <taxon>Spirochaetaceae</taxon>
        <taxon>Candidatus Haliotispira</taxon>
    </lineage>
</organism>
<keyword evidence="2" id="KW-0732">Signal</keyword>
<protein>
    <submittedName>
        <fullName evidence="4">YHYH protein</fullName>
    </submittedName>
</protein>
<sequence length="334" mass="35813">MARNLFFTFATTLLLLSCSPTDSSDDNDTLSNSVRITVEGSNRLISSNSVPDHNTGTFPNAKNPNTISGQSIQATLPIYPQKASGVTAGTKTTEGSGYADRVITIAIATNGVLMEPGTAERWDPATSKQTTGGMGSPPDAYKWSYDGLGADGTGDFVGMDDYKGHVQPTGKYHYHSISEHSDLFDSDNTKHSALVAFAADGFPIFGPHGYNEAGSAIETMYGNWKFKANGGARVAIDTQNPGGNYDGTFVEDYEFAAGGTDVAHLVTGDQSSILDQANGHRGKVPAAEMDKYQWDASYLGAKNSDDTYTVYHYHLTSNFPYMPRQLYGTQGSIK</sequence>
<evidence type="ECO:0000313" key="5">
    <source>
        <dbReference type="Proteomes" id="UP001228690"/>
    </source>
</evidence>
<feature type="domain" description="YHYH" evidence="3">
    <location>
        <begin position="94"/>
        <end position="328"/>
    </location>
</feature>
<feature type="region of interest" description="Disordered" evidence="1">
    <location>
        <begin position="44"/>
        <end position="66"/>
    </location>
</feature>
<evidence type="ECO:0000256" key="1">
    <source>
        <dbReference type="SAM" id="MobiDB-lite"/>
    </source>
</evidence>
<dbReference type="RefSeq" id="WP_326927043.1">
    <property type="nucleotide sequence ID" value="NZ_CP123443.1"/>
</dbReference>
<dbReference type="Proteomes" id="UP001228690">
    <property type="component" value="Chromosome"/>
</dbReference>
<accession>A0ABY8MFT3</accession>
<dbReference type="PROSITE" id="PS51257">
    <property type="entry name" value="PROKAR_LIPOPROTEIN"/>
    <property type="match status" value="1"/>
</dbReference>